<dbReference type="SUPFAM" id="SSF56784">
    <property type="entry name" value="HAD-like"/>
    <property type="match status" value="1"/>
</dbReference>
<dbReference type="PANTHER" id="PTHR19288:SF93">
    <property type="entry name" value="FI11325P-RELATED"/>
    <property type="match status" value="1"/>
</dbReference>
<dbReference type="EMBL" id="JAPFFF010000003">
    <property type="protein sequence ID" value="KAK8894726.1"/>
    <property type="molecule type" value="Genomic_DNA"/>
</dbReference>
<proteinExistence type="predicted"/>
<dbReference type="Pfam" id="PF13242">
    <property type="entry name" value="Hydrolase_like"/>
    <property type="match status" value="1"/>
</dbReference>
<gene>
    <name evidence="1" type="ORF">M9Y10_023163</name>
</gene>
<comment type="caution">
    <text evidence="1">The sequence shown here is derived from an EMBL/GenBank/DDBJ whole genome shotgun (WGS) entry which is preliminary data.</text>
</comment>
<sequence length="287" mass="31715">MTNQDQEQVVIILDGEGVVWHGATAIEGAAENVNLMREKGFRVILLTNNASRSSAQYVQRLEKGGFHGFTESNVVTSSVSVSNYLKRLNFDKPNRKIFAIGTEGFVTQLEKNGMTVITSKEFEGKNLPEMELDPTVGAVVVASSEDFSYRDVTIATRFVIENDALLLSANKDGSYPYNRKVMIPGSYALAKCIGVATQRDPIVLGKPNPIVFETIEGLKGIPKRNIWMIGDRLNTDIKFAKNVGIKSILVLTGVSKAEEVNMYDRHDRPDFICPNLTEAINVIQNTL</sequence>
<evidence type="ECO:0000313" key="1">
    <source>
        <dbReference type="EMBL" id="KAK8894726.1"/>
    </source>
</evidence>
<dbReference type="InterPro" id="IPR036412">
    <property type="entry name" value="HAD-like_sf"/>
</dbReference>
<dbReference type="NCBIfam" id="TIGR01460">
    <property type="entry name" value="HAD-SF-IIA"/>
    <property type="match status" value="1"/>
</dbReference>
<evidence type="ECO:0000313" key="2">
    <source>
        <dbReference type="Proteomes" id="UP001470230"/>
    </source>
</evidence>
<dbReference type="PIRSF" id="PIRSF000915">
    <property type="entry name" value="PGP-type_phosphatase"/>
    <property type="match status" value="1"/>
</dbReference>
<dbReference type="PANTHER" id="PTHR19288">
    <property type="entry name" value="4-NITROPHENYLPHOSPHATASE-RELATED"/>
    <property type="match status" value="1"/>
</dbReference>
<accession>A0ABR2KVB3</accession>
<dbReference type="Proteomes" id="UP001470230">
    <property type="component" value="Unassembled WGS sequence"/>
</dbReference>
<organism evidence="1 2">
    <name type="scientific">Tritrichomonas musculus</name>
    <dbReference type="NCBI Taxonomy" id="1915356"/>
    <lineage>
        <taxon>Eukaryota</taxon>
        <taxon>Metamonada</taxon>
        <taxon>Parabasalia</taxon>
        <taxon>Tritrichomonadida</taxon>
        <taxon>Tritrichomonadidae</taxon>
        <taxon>Tritrichomonas</taxon>
    </lineage>
</organism>
<dbReference type="InterPro" id="IPR006357">
    <property type="entry name" value="HAD-SF_hydro_IIA"/>
</dbReference>
<reference evidence="1 2" key="1">
    <citation type="submission" date="2024-04" db="EMBL/GenBank/DDBJ databases">
        <title>Tritrichomonas musculus Genome.</title>
        <authorList>
            <person name="Alves-Ferreira E."/>
            <person name="Grigg M."/>
            <person name="Lorenzi H."/>
            <person name="Galac M."/>
        </authorList>
    </citation>
    <scope>NUCLEOTIDE SEQUENCE [LARGE SCALE GENOMIC DNA]</scope>
    <source>
        <strain evidence="1 2">EAF2021</strain>
    </source>
</reference>
<dbReference type="InterPro" id="IPR023214">
    <property type="entry name" value="HAD_sf"/>
</dbReference>
<dbReference type="Pfam" id="PF13344">
    <property type="entry name" value="Hydrolase_6"/>
    <property type="match status" value="1"/>
</dbReference>
<keyword evidence="2" id="KW-1185">Reference proteome</keyword>
<protein>
    <submittedName>
        <fullName evidence="1">p-nitrophenyl phosphatase</fullName>
    </submittedName>
</protein>
<name>A0ABR2KVB3_9EUKA</name>
<dbReference type="Gene3D" id="3.40.50.1000">
    <property type="entry name" value="HAD superfamily/HAD-like"/>
    <property type="match status" value="2"/>
</dbReference>